<keyword evidence="2 4" id="KW-0863">Zinc-finger</keyword>
<dbReference type="Gene3D" id="3.30.40.10">
    <property type="entry name" value="Zinc/RING finger domain, C3HC4 (zinc finger)"/>
    <property type="match status" value="1"/>
</dbReference>
<dbReference type="GO" id="GO:0005634">
    <property type="term" value="C:nucleus"/>
    <property type="evidence" value="ECO:0007669"/>
    <property type="project" value="TreeGrafter"/>
</dbReference>
<organism evidence="6">
    <name type="scientific">Tetraselmis sp. GSL018</name>
    <dbReference type="NCBI Taxonomy" id="582737"/>
    <lineage>
        <taxon>Eukaryota</taxon>
        <taxon>Viridiplantae</taxon>
        <taxon>Chlorophyta</taxon>
        <taxon>core chlorophytes</taxon>
        <taxon>Chlorodendrophyceae</taxon>
        <taxon>Chlorodendrales</taxon>
        <taxon>Chlorodendraceae</taxon>
        <taxon>Tetraselmis</taxon>
    </lineage>
</organism>
<feature type="non-terminal residue" evidence="6">
    <location>
        <position position="87"/>
    </location>
</feature>
<dbReference type="Pfam" id="PF13445">
    <property type="entry name" value="zf-RING_UBOX"/>
    <property type="match status" value="1"/>
</dbReference>
<evidence type="ECO:0000259" key="5">
    <source>
        <dbReference type="PROSITE" id="PS50089"/>
    </source>
</evidence>
<accession>A0A061QW71</accession>
<dbReference type="InterPro" id="IPR001841">
    <property type="entry name" value="Znf_RING"/>
</dbReference>
<dbReference type="AlphaFoldDB" id="A0A061QW71"/>
<dbReference type="PROSITE" id="PS50089">
    <property type="entry name" value="ZF_RING_2"/>
    <property type="match status" value="1"/>
</dbReference>
<evidence type="ECO:0000256" key="3">
    <source>
        <dbReference type="ARBA" id="ARBA00022833"/>
    </source>
</evidence>
<evidence type="ECO:0000256" key="1">
    <source>
        <dbReference type="ARBA" id="ARBA00022723"/>
    </source>
</evidence>
<evidence type="ECO:0000256" key="2">
    <source>
        <dbReference type="ARBA" id="ARBA00022771"/>
    </source>
</evidence>
<dbReference type="InterPro" id="IPR027370">
    <property type="entry name" value="Znf-RING_euk"/>
</dbReference>
<dbReference type="EMBL" id="GBEZ01024265">
    <property type="protein sequence ID" value="JAC62704.1"/>
    <property type="molecule type" value="Transcribed_RNA"/>
</dbReference>
<dbReference type="GO" id="GO:0008270">
    <property type="term" value="F:zinc ion binding"/>
    <property type="evidence" value="ECO:0007669"/>
    <property type="project" value="UniProtKB-KW"/>
</dbReference>
<proteinExistence type="predicted"/>
<name>A0A061QW71_9CHLO</name>
<sequence length="87" mass="9976">MDWLTDNNYPDGGCSFCFEDLSNSDADQDLQVRDLVVLPCHHSFHWACFSEWWAWYQADCRRAEAGMLADFGGDTEAVRKQLGSRLP</sequence>
<dbReference type="GO" id="GO:0016567">
    <property type="term" value="P:protein ubiquitination"/>
    <property type="evidence" value="ECO:0007669"/>
    <property type="project" value="TreeGrafter"/>
</dbReference>
<keyword evidence="3" id="KW-0862">Zinc</keyword>
<keyword evidence="1" id="KW-0479">Metal-binding</keyword>
<reference evidence="6" key="1">
    <citation type="submission" date="2014-05" db="EMBL/GenBank/DDBJ databases">
        <title>The transcriptome of the halophilic microalga Tetraselmis sp. GSL018 isolated from the Great Salt Lake, Utah.</title>
        <authorList>
            <person name="Jinkerson R.E."/>
            <person name="D'Adamo S."/>
            <person name="Posewitz M.C."/>
        </authorList>
    </citation>
    <scope>NUCLEOTIDE SEQUENCE</scope>
    <source>
        <strain evidence="6">GSL018</strain>
    </source>
</reference>
<dbReference type="InterPro" id="IPR013083">
    <property type="entry name" value="Znf_RING/FYVE/PHD"/>
</dbReference>
<dbReference type="PANTHER" id="PTHR13198">
    <property type="entry name" value="RING FINGER PROTEIN 25"/>
    <property type="match status" value="1"/>
</dbReference>
<gene>
    <name evidence="6" type="ORF">TSPGSL018_22556</name>
</gene>
<evidence type="ECO:0000256" key="4">
    <source>
        <dbReference type="PROSITE-ProRule" id="PRU00175"/>
    </source>
</evidence>
<evidence type="ECO:0000313" key="6">
    <source>
        <dbReference type="EMBL" id="JAC62704.1"/>
    </source>
</evidence>
<feature type="domain" description="RING-type" evidence="5">
    <location>
        <begin position="14"/>
        <end position="60"/>
    </location>
</feature>
<protein>
    <recommendedName>
        <fullName evidence="5">RING-type domain-containing protein</fullName>
    </recommendedName>
</protein>
<dbReference type="SUPFAM" id="SSF57850">
    <property type="entry name" value="RING/U-box"/>
    <property type="match status" value="1"/>
</dbReference>
<dbReference type="GO" id="GO:0061630">
    <property type="term" value="F:ubiquitin protein ligase activity"/>
    <property type="evidence" value="ECO:0007669"/>
    <property type="project" value="InterPro"/>
</dbReference>
<dbReference type="InterPro" id="IPR039133">
    <property type="entry name" value="RNF25"/>
</dbReference>
<dbReference type="PANTHER" id="PTHR13198:SF4">
    <property type="entry name" value="E3 UBIQUITIN-PROTEIN LIGASE RNF25"/>
    <property type="match status" value="1"/>
</dbReference>
<dbReference type="CDD" id="cd16448">
    <property type="entry name" value="RING-H2"/>
    <property type="match status" value="1"/>
</dbReference>